<dbReference type="Proteomes" id="UP001303473">
    <property type="component" value="Unassembled WGS sequence"/>
</dbReference>
<protein>
    <submittedName>
        <fullName evidence="3">Dipeptidyl peptidase 3</fullName>
    </submittedName>
</protein>
<keyword evidence="2" id="KW-0378">Hydrolase</keyword>
<accession>A0AAN6MYY0</accession>
<evidence type="ECO:0000313" key="4">
    <source>
        <dbReference type="Proteomes" id="UP001303473"/>
    </source>
</evidence>
<dbReference type="Gene3D" id="3.30.540.30">
    <property type="match status" value="3"/>
</dbReference>
<evidence type="ECO:0000256" key="1">
    <source>
        <dbReference type="ARBA" id="ARBA00022723"/>
    </source>
</evidence>
<proteinExistence type="predicted"/>
<sequence length="671" mass="75951">MAVKEVQVFRLGVATQFERLTEREKRYAHHMARAAWYGARIVLQQVSPESPRIFDFILELHRSCAGDWNALVHELDISREDLDRFLIYAATFLSNVGNYYGSGDQKFVPGVDVIFLENLATKSPKLTDLYNDIASSIIAIPPYSLGYPSNTTQSSYYLGDGITKEEISMVSRVLEENHIFPENTRIRKIADNEFQVLLASVLESVETYSLKQTYRLPDGKDGPVTLVCGDYSEDMRRMISELSDAVGCAANDHQRDFLQLCIDSFWTGSLGTYRDSLRVWVKDKAPRIENIFGFVEPYQTALLARLAENSSKFIRRLPWVIPGSQENAGKGPFEKELFEPPDFSSIHTLAYCSSIIFPGINLPNYNDIRQEEGFKNVIIANRMVAESQAKQYPFIDPSEEEQFRKHKFPAYYWWVVLHELLGHGSGRMMVETEKGKYNFDINNPPINPIDGKPVSSWYKLGQTWTGQFGDLATTVDECRAELVGAYLMDDPELLELFGFTATSEITADDLTYNTYQQLGVDGLRGLSNFNVDTGKWGQAHSRAHFAILQCLLLDGGGVVIVTHDKQAKSLRVHVDRSKIVSHGKPALGRMLLRLHMYRCTADVVACRTYYEGLSKVEGEHIEWRQAVLANKPPPLVFVHANTFLNAEGTVTLKEYEPTVEGIIQSWAERNV</sequence>
<dbReference type="Pfam" id="PF03571">
    <property type="entry name" value="Peptidase_M49"/>
    <property type="match status" value="1"/>
</dbReference>
<dbReference type="PANTHER" id="PTHR23422:SF11">
    <property type="entry name" value="DIPEPTIDYL PEPTIDASE 3"/>
    <property type="match status" value="1"/>
</dbReference>
<reference evidence="4" key="1">
    <citation type="journal article" date="2023" name="Mol. Phylogenet. Evol.">
        <title>Genome-scale phylogeny and comparative genomics of the fungal order Sordariales.</title>
        <authorList>
            <person name="Hensen N."/>
            <person name="Bonometti L."/>
            <person name="Westerberg I."/>
            <person name="Brannstrom I.O."/>
            <person name="Guillou S."/>
            <person name="Cros-Aarteil S."/>
            <person name="Calhoun S."/>
            <person name="Haridas S."/>
            <person name="Kuo A."/>
            <person name="Mondo S."/>
            <person name="Pangilinan J."/>
            <person name="Riley R."/>
            <person name="LaButti K."/>
            <person name="Andreopoulos B."/>
            <person name="Lipzen A."/>
            <person name="Chen C."/>
            <person name="Yan M."/>
            <person name="Daum C."/>
            <person name="Ng V."/>
            <person name="Clum A."/>
            <person name="Steindorff A."/>
            <person name="Ohm R.A."/>
            <person name="Martin F."/>
            <person name="Silar P."/>
            <person name="Natvig D.O."/>
            <person name="Lalanne C."/>
            <person name="Gautier V."/>
            <person name="Ament-Velasquez S.L."/>
            <person name="Kruys A."/>
            <person name="Hutchinson M.I."/>
            <person name="Powell A.J."/>
            <person name="Barry K."/>
            <person name="Miller A.N."/>
            <person name="Grigoriev I.V."/>
            <person name="Debuchy R."/>
            <person name="Gladieux P."/>
            <person name="Hiltunen Thoren M."/>
            <person name="Johannesson H."/>
        </authorList>
    </citation>
    <scope>NUCLEOTIDE SEQUENCE [LARGE SCALE GENOMIC DNA]</scope>
    <source>
        <strain evidence="4">CBS 340.73</strain>
    </source>
</reference>
<dbReference type="EMBL" id="MU853894">
    <property type="protein sequence ID" value="KAK3936097.1"/>
    <property type="molecule type" value="Genomic_DNA"/>
</dbReference>
<dbReference type="GO" id="GO:0008239">
    <property type="term" value="F:dipeptidyl-peptidase activity"/>
    <property type="evidence" value="ECO:0007669"/>
    <property type="project" value="TreeGrafter"/>
</dbReference>
<dbReference type="InterPro" id="IPR039461">
    <property type="entry name" value="Peptidase_M49"/>
</dbReference>
<keyword evidence="4" id="KW-1185">Reference proteome</keyword>
<keyword evidence="1" id="KW-0479">Metal-binding</keyword>
<evidence type="ECO:0000256" key="2">
    <source>
        <dbReference type="ARBA" id="ARBA00022801"/>
    </source>
</evidence>
<dbReference type="GO" id="GO:0005737">
    <property type="term" value="C:cytoplasm"/>
    <property type="evidence" value="ECO:0007669"/>
    <property type="project" value="TreeGrafter"/>
</dbReference>
<dbReference type="PANTHER" id="PTHR23422">
    <property type="entry name" value="DIPEPTIDYL PEPTIDASE III-RELATED"/>
    <property type="match status" value="1"/>
</dbReference>
<name>A0AAN6MYY0_9PEZI</name>
<comment type="caution">
    <text evidence="3">The sequence shown here is derived from an EMBL/GenBank/DDBJ whole genome shotgun (WGS) entry which is preliminary data.</text>
</comment>
<dbReference type="GO" id="GO:0046872">
    <property type="term" value="F:metal ion binding"/>
    <property type="evidence" value="ECO:0007669"/>
    <property type="project" value="UniProtKB-KW"/>
</dbReference>
<organism evidence="3 4">
    <name type="scientific">Diplogelasinospora grovesii</name>
    <dbReference type="NCBI Taxonomy" id="303347"/>
    <lineage>
        <taxon>Eukaryota</taxon>
        <taxon>Fungi</taxon>
        <taxon>Dikarya</taxon>
        <taxon>Ascomycota</taxon>
        <taxon>Pezizomycotina</taxon>
        <taxon>Sordariomycetes</taxon>
        <taxon>Sordariomycetidae</taxon>
        <taxon>Sordariales</taxon>
        <taxon>Diplogelasinosporaceae</taxon>
        <taxon>Diplogelasinospora</taxon>
    </lineage>
</organism>
<gene>
    <name evidence="3" type="ORF">QBC46DRAFT_420312</name>
</gene>
<evidence type="ECO:0000313" key="3">
    <source>
        <dbReference type="EMBL" id="KAK3936097.1"/>
    </source>
</evidence>
<dbReference type="AlphaFoldDB" id="A0AAN6MYY0"/>